<dbReference type="EMBL" id="FJOG01000021">
    <property type="protein sequence ID" value="CZR62771.1"/>
    <property type="molecule type" value="Genomic_DNA"/>
</dbReference>
<dbReference type="Proteomes" id="UP000184330">
    <property type="component" value="Unassembled WGS sequence"/>
</dbReference>
<evidence type="ECO:0000313" key="2">
    <source>
        <dbReference type="EMBL" id="CZR62771.1"/>
    </source>
</evidence>
<keyword evidence="3" id="KW-1185">Reference proteome</keyword>
<evidence type="ECO:0000259" key="1">
    <source>
        <dbReference type="Pfam" id="PF06985"/>
    </source>
</evidence>
<dbReference type="PANTHER" id="PTHR24148">
    <property type="entry name" value="ANKYRIN REPEAT DOMAIN-CONTAINING PROTEIN 39 HOMOLOG-RELATED"/>
    <property type="match status" value="1"/>
</dbReference>
<accession>A0A1L7XCL0</accession>
<protein>
    <recommendedName>
        <fullName evidence="1">Heterokaryon incompatibility domain-containing protein</fullName>
    </recommendedName>
</protein>
<dbReference type="InterPro" id="IPR052895">
    <property type="entry name" value="HetReg/Transcr_Mod"/>
</dbReference>
<reference evidence="2 3" key="1">
    <citation type="submission" date="2016-03" db="EMBL/GenBank/DDBJ databases">
        <authorList>
            <person name="Ploux O."/>
        </authorList>
    </citation>
    <scope>NUCLEOTIDE SEQUENCE [LARGE SCALE GENOMIC DNA]</scope>
    <source>
        <strain evidence="2 3">UAMH 11012</strain>
    </source>
</reference>
<dbReference type="PANTHER" id="PTHR24148:SF64">
    <property type="entry name" value="HETEROKARYON INCOMPATIBILITY DOMAIN-CONTAINING PROTEIN"/>
    <property type="match status" value="1"/>
</dbReference>
<evidence type="ECO:0000313" key="3">
    <source>
        <dbReference type="Proteomes" id="UP000184330"/>
    </source>
</evidence>
<organism evidence="2 3">
    <name type="scientific">Phialocephala subalpina</name>
    <dbReference type="NCBI Taxonomy" id="576137"/>
    <lineage>
        <taxon>Eukaryota</taxon>
        <taxon>Fungi</taxon>
        <taxon>Dikarya</taxon>
        <taxon>Ascomycota</taxon>
        <taxon>Pezizomycotina</taxon>
        <taxon>Leotiomycetes</taxon>
        <taxon>Helotiales</taxon>
        <taxon>Mollisiaceae</taxon>
        <taxon>Phialocephala</taxon>
        <taxon>Phialocephala fortinii species complex</taxon>
    </lineage>
</organism>
<proteinExistence type="predicted"/>
<name>A0A1L7XCL0_9HELO</name>
<sequence length="583" mass="66122">MSESTPFDLSPSLTAFVDPKSINQRNAKAAAKIYRALKPRQMRLIMLHRGTGRLRCSLLIVSDDPQPEYEALSYVWGSQTDLKTIYLNDKRYFVTTNLFDTLQMLRSRDKDRILWIDALVINQSDLKERATEIAKMSAIFSRAVKTLVWLGQGNSEIERHMINLANLNVEKANLTSNPGGIGVPIRLDVVSILGVTYWDRAWVVQELMYSDEVLLFYGLCSLPWDHFIKIVDKGLNPLWLGYSDLAWGDPKLAIRPGSGRRKEYLRLPIWLESYCCLRDCTESRDHVFAYHGCFPPFVRDRIRLAYNMSLEQIAMDVTLAWIDSERNLDFLSQVGRRGKWISKQQVPTWIPNYFGTRASINSLTDYSETPRQTTAPPVFRFLDGNSVLEVKGVWLGAINSTGTQPTGSGSFQVEGLDTYLLEQLSHSQGLINNLEPDFRELIHMSFNREDLLSKFGEDSHIVKNISASYDFTRGGIEVYNVGQLIHIVSNHTRISFRFNPVEASRSIQMGKASIPFGFGTSELKVGDQLCVVVGCRLALILRNVGKKYMVVGNAYVFGFHSGLDLHNKFSEYPPSVIDTIELC</sequence>
<dbReference type="Pfam" id="PF06985">
    <property type="entry name" value="HET"/>
    <property type="match status" value="1"/>
</dbReference>
<gene>
    <name evidence="2" type="ORF">PAC_12668</name>
</gene>
<dbReference type="AlphaFoldDB" id="A0A1L7XCL0"/>
<feature type="domain" description="Heterokaryon incompatibility" evidence="1">
    <location>
        <begin position="69"/>
        <end position="206"/>
    </location>
</feature>
<dbReference type="OrthoDB" id="3481943at2759"/>
<dbReference type="InterPro" id="IPR010730">
    <property type="entry name" value="HET"/>
</dbReference>